<proteinExistence type="predicted"/>
<dbReference type="EMBL" id="CAJVPT010021022">
    <property type="protein sequence ID" value="CAG8652501.1"/>
    <property type="molecule type" value="Genomic_DNA"/>
</dbReference>
<name>A0ACA9NLH2_9GLOM</name>
<reference evidence="1" key="1">
    <citation type="submission" date="2021-06" db="EMBL/GenBank/DDBJ databases">
        <authorList>
            <person name="Kallberg Y."/>
            <person name="Tangrot J."/>
            <person name="Rosling A."/>
        </authorList>
    </citation>
    <scope>NUCLEOTIDE SEQUENCE</scope>
    <source>
        <strain evidence="1">CL356</strain>
    </source>
</reference>
<keyword evidence="2" id="KW-1185">Reference proteome</keyword>
<feature type="non-terminal residue" evidence="1">
    <location>
        <position position="1"/>
    </location>
</feature>
<dbReference type="Proteomes" id="UP000789525">
    <property type="component" value="Unassembled WGS sequence"/>
</dbReference>
<protein>
    <submittedName>
        <fullName evidence="1">15070_t:CDS:1</fullName>
    </submittedName>
</protein>
<evidence type="ECO:0000313" key="2">
    <source>
        <dbReference type="Proteomes" id="UP000789525"/>
    </source>
</evidence>
<evidence type="ECO:0000313" key="1">
    <source>
        <dbReference type="EMBL" id="CAG8652501.1"/>
    </source>
</evidence>
<gene>
    <name evidence="1" type="ORF">ACOLOM_LOCUS8296</name>
</gene>
<comment type="caution">
    <text evidence="1">The sequence shown here is derived from an EMBL/GenBank/DDBJ whole genome shotgun (WGS) entry which is preliminary data.</text>
</comment>
<organism evidence="1 2">
    <name type="scientific">Acaulospora colombiana</name>
    <dbReference type="NCBI Taxonomy" id="27376"/>
    <lineage>
        <taxon>Eukaryota</taxon>
        <taxon>Fungi</taxon>
        <taxon>Fungi incertae sedis</taxon>
        <taxon>Mucoromycota</taxon>
        <taxon>Glomeromycotina</taxon>
        <taxon>Glomeromycetes</taxon>
        <taxon>Diversisporales</taxon>
        <taxon>Acaulosporaceae</taxon>
        <taxon>Acaulospora</taxon>
    </lineage>
</organism>
<sequence>EICGGVARSKRCGSRSILRPFSQKASSAMHIATQHSNVSDIPWPQSLRSHPIFDLSEEVQQPTNPITGQFDLIGDIKYLAEARNHHELLLVELSTLALTRYLHFWIVPSPVLQPTTKSGCAHKIKSRTETARQRRSRVLFRNSDLLVAINNQIRITSLLDAKLPKASRTYKTLHAPNVQFIIEQMALNADGRLLAVAGSHHLAVIVLPSSGRGGRAPTIECKSIQIAPYYHGNKGSAKIVKIDWHPLGHGNTSLFVLTADGVLREYDPTEDAEEPLQTFNFVLKKKKRSTFNMESPDSSEAISFSFGCGQRDTIGARGCSDWTPLTVYGLMKGGDIYALCPVCPSRMHVDAAFLRSLEAYVRGKEALALQDSSLMNSPIPAFHLSASFSSSTSSTVTSTSELDLPTIYDHQRKYMSTLIKQLPQEESAEAPAPSGLFKESSLSSVSTQSVVSTKTRTNVSQLVTVTAPNTIKLEVEPQGPFRFQPAPAPSSAPDWDEIATDIFYSTPTAQGDKSSNDKLSSIGILMVAFADGRVDVCLDLIKVEAVWTRPGAPPHSPLLVVVETIDLDFVSYFRPVAPQYPGSSSKPISGPTRPAASALQPLLTSAPLHPRFMAQNYVSLIPDPIYGDTVYLYHSFGVHAIWFGWLKGLQESLALSLSKSADESFEVLQDFVSKKLAKDGREASTVVQMLDVVDVALRTTFPVTGFTVSSDIYIDYSMLSLTSNHQVVPVELQIRFPDPQPDNGPSKESFGSLAQSSDFTKSSDNRDPPTLAIPSNSSSYLSNKPFTGLPHYRPPNLPPVPKIVLGRNEANPGELRQFAAAVATLSEYHKVIQTLPAILEERVELLTLERNRQIQTVKQLRGQLERIAGKGATGSGLQRLIARTERAHQVQPMLVKRLDWLLQRLMDTYNGALTDGEKAWFRELKRMRKDVAYSADGNSLLSRADLLSKQLAILSPDLHDIKETEDAMKKQQNGGDALGTRQMLDLGRQLGSEEIRVKEAVQKMKELAARMGITNVEPPEDEE</sequence>
<accession>A0ACA9NLH2</accession>